<evidence type="ECO:0000259" key="1">
    <source>
        <dbReference type="Pfam" id="PF04965"/>
    </source>
</evidence>
<dbReference type="OrthoDB" id="9802846at2"/>
<dbReference type="Gene3D" id="3.10.450.40">
    <property type="match status" value="1"/>
</dbReference>
<dbReference type="SUPFAM" id="SSF160719">
    <property type="entry name" value="gpW/gp25-like"/>
    <property type="match status" value="1"/>
</dbReference>
<organism evidence="2 3">
    <name type="scientific">Trinickia violacea</name>
    <dbReference type="NCBI Taxonomy" id="2571746"/>
    <lineage>
        <taxon>Bacteria</taxon>
        <taxon>Pseudomonadati</taxon>
        <taxon>Pseudomonadota</taxon>
        <taxon>Betaproteobacteria</taxon>
        <taxon>Burkholderiales</taxon>
        <taxon>Burkholderiaceae</taxon>
        <taxon>Trinickia</taxon>
    </lineage>
</organism>
<evidence type="ECO:0000313" key="2">
    <source>
        <dbReference type="EMBL" id="QCP49807.1"/>
    </source>
</evidence>
<dbReference type="KEGG" id="tvl:FAZ95_11855"/>
<feature type="domain" description="IraD/Gp25-like" evidence="1">
    <location>
        <begin position="31"/>
        <end position="121"/>
    </location>
</feature>
<name>A0A4P8IPC5_9BURK</name>
<dbReference type="RefSeq" id="WP_137332631.1">
    <property type="nucleotide sequence ID" value="NZ_CP040077.1"/>
</dbReference>
<dbReference type="InterPro" id="IPR007048">
    <property type="entry name" value="IraD/Gp25-like"/>
</dbReference>
<dbReference type="EMBL" id="CP040077">
    <property type="protein sequence ID" value="QCP49807.1"/>
    <property type="molecule type" value="Genomic_DNA"/>
</dbReference>
<reference evidence="2 3" key="1">
    <citation type="submission" date="2019-05" db="EMBL/GenBank/DDBJ databases">
        <title>Burkholderia sp. DHOD12, isolated from subtropical forest soil.</title>
        <authorList>
            <person name="Gao Z.-H."/>
            <person name="Qiu L.-H."/>
        </authorList>
    </citation>
    <scope>NUCLEOTIDE SEQUENCE [LARGE SCALE GENOMIC DNA]</scope>
    <source>
        <strain evidence="2 3">DHOD12</strain>
    </source>
</reference>
<evidence type="ECO:0000313" key="3">
    <source>
        <dbReference type="Proteomes" id="UP000298656"/>
    </source>
</evidence>
<protein>
    <submittedName>
        <fullName evidence="2">GPW/gp25 family protein</fullName>
    </submittedName>
</protein>
<keyword evidence="3" id="KW-1185">Reference proteome</keyword>
<accession>A0A4P8IPC5</accession>
<gene>
    <name evidence="2" type="ORF">FAZ95_11855</name>
</gene>
<proteinExistence type="predicted"/>
<dbReference type="AlphaFoldDB" id="A0A4P8IPC5"/>
<dbReference type="Proteomes" id="UP000298656">
    <property type="component" value="Chromosome 1"/>
</dbReference>
<sequence length="137" mass="15287">MPAEVLGVGWGFPVELVDEGAPGGERFALARYEESVRQAIVIILSTAKGERVMRPTFGCGLHELVFAVNSAATRAMAAFHVREALEEWEPRIDVLRVEAASAGEHGEQLLIDIDYRVRLTDSRFNLVYPFYLDRPLV</sequence>
<dbReference type="Pfam" id="PF04965">
    <property type="entry name" value="GPW_gp25"/>
    <property type="match status" value="1"/>
</dbReference>